<feature type="transmembrane region" description="Helical" evidence="1">
    <location>
        <begin position="61"/>
        <end position="82"/>
    </location>
</feature>
<keyword evidence="3" id="KW-1185">Reference proteome</keyword>
<feature type="transmembrane region" description="Helical" evidence="1">
    <location>
        <begin position="30"/>
        <end position="49"/>
    </location>
</feature>
<keyword evidence="1" id="KW-1133">Transmembrane helix</keyword>
<organism evidence="2 3">
    <name type="scientific">Planotetraspora kaengkrachanensis</name>
    <dbReference type="NCBI Taxonomy" id="575193"/>
    <lineage>
        <taxon>Bacteria</taxon>
        <taxon>Bacillati</taxon>
        <taxon>Actinomycetota</taxon>
        <taxon>Actinomycetes</taxon>
        <taxon>Streptosporangiales</taxon>
        <taxon>Streptosporangiaceae</taxon>
        <taxon>Planotetraspora</taxon>
    </lineage>
</organism>
<evidence type="ECO:0000313" key="3">
    <source>
        <dbReference type="Proteomes" id="UP000630097"/>
    </source>
</evidence>
<accession>A0A8J3PWV8</accession>
<proteinExistence type="predicted"/>
<dbReference type="RefSeq" id="WP_203885881.1">
    <property type="nucleotide sequence ID" value="NZ_BAABHH010000021.1"/>
</dbReference>
<evidence type="ECO:0000256" key="1">
    <source>
        <dbReference type="SAM" id="Phobius"/>
    </source>
</evidence>
<protein>
    <submittedName>
        <fullName evidence="2">Uncharacterized protein</fullName>
    </submittedName>
</protein>
<dbReference type="Proteomes" id="UP000630097">
    <property type="component" value="Unassembled WGS sequence"/>
</dbReference>
<name>A0A8J3PWV8_9ACTN</name>
<comment type="caution">
    <text evidence="2">The sequence shown here is derived from an EMBL/GenBank/DDBJ whole genome shotgun (WGS) entry which is preliminary data.</text>
</comment>
<keyword evidence="1" id="KW-0472">Membrane</keyword>
<dbReference type="EMBL" id="BONV01000031">
    <property type="protein sequence ID" value="GIG82553.1"/>
    <property type="molecule type" value="Genomic_DNA"/>
</dbReference>
<keyword evidence="1" id="KW-0812">Transmembrane</keyword>
<reference evidence="2 3" key="1">
    <citation type="submission" date="2021-01" db="EMBL/GenBank/DDBJ databases">
        <title>Whole genome shotgun sequence of Planotetraspora kaengkrachanensis NBRC 104272.</title>
        <authorList>
            <person name="Komaki H."/>
            <person name="Tamura T."/>
        </authorList>
    </citation>
    <scope>NUCLEOTIDE SEQUENCE [LARGE SCALE GENOMIC DNA]</scope>
    <source>
        <strain evidence="2 3">NBRC 104272</strain>
    </source>
</reference>
<evidence type="ECO:0000313" key="2">
    <source>
        <dbReference type="EMBL" id="GIG82553.1"/>
    </source>
</evidence>
<feature type="transmembrane region" description="Helical" evidence="1">
    <location>
        <begin position="119"/>
        <end position="137"/>
    </location>
</feature>
<dbReference type="AlphaFoldDB" id="A0A8J3PWV8"/>
<gene>
    <name evidence="2" type="ORF">Pka01_56800</name>
</gene>
<sequence length="147" mass="15645">MNARIAPPATIPGEALNHPRSLAAFRTLKLAVGGYTGFSLLTLVAVYLLRHNSALVNDTAWIRGGIVALTSLLMLSFATGTARGRRRAYLRLRIASALMLVSIAALVALPGLLPAWMRIEQGVCGLLLAGVVAIANGRHLRTMFATE</sequence>
<feature type="transmembrane region" description="Helical" evidence="1">
    <location>
        <begin position="94"/>
        <end position="113"/>
    </location>
</feature>